<dbReference type="Pfam" id="PF06966">
    <property type="entry name" value="DUF1295"/>
    <property type="match status" value="1"/>
</dbReference>
<keyword evidence="1" id="KW-0812">Transmembrane</keyword>
<dbReference type="Gene3D" id="1.20.120.1630">
    <property type="match status" value="1"/>
</dbReference>
<gene>
    <name evidence="3" type="primary">LOC106814040</name>
</gene>
<feature type="transmembrane region" description="Helical" evidence="1">
    <location>
        <begin position="12"/>
        <end position="32"/>
    </location>
</feature>
<dbReference type="PANTHER" id="PTHR32251">
    <property type="entry name" value="3-OXO-5-ALPHA-STEROID 4-DEHYDROGENASE"/>
    <property type="match status" value="1"/>
</dbReference>
<keyword evidence="2" id="KW-1185">Reference proteome</keyword>
<dbReference type="InterPro" id="IPR010721">
    <property type="entry name" value="UstE-like"/>
</dbReference>
<protein>
    <submittedName>
        <fullName evidence="3">Uncharacterized protein LOC106814040</fullName>
    </submittedName>
</protein>
<dbReference type="RefSeq" id="XP_014673788.1">
    <property type="nucleotide sequence ID" value="XM_014818302.1"/>
</dbReference>
<dbReference type="GeneID" id="106814040"/>
<proteinExistence type="predicted"/>
<keyword evidence="1" id="KW-0472">Membrane</keyword>
<evidence type="ECO:0000313" key="3">
    <source>
        <dbReference type="RefSeq" id="XP_014673788.1"/>
    </source>
</evidence>
<feature type="transmembrane region" description="Helical" evidence="1">
    <location>
        <begin position="148"/>
        <end position="164"/>
    </location>
</feature>
<reference evidence="3" key="1">
    <citation type="submission" date="2025-08" db="UniProtKB">
        <authorList>
            <consortium name="RefSeq"/>
        </authorList>
    </citation>
    <scope>IDENTIFICATION</scope>
</reference>
<dbReference type="PANTHER" id="PTHR32251:SF15">
    <property type="entry name" value="3-OXO-5-ALPHA-STEROID 4-DEHYDROGENASE (DUF1295)"/>
    <property type="match status" value="1"/>
</dbReference>
<evidence type="ECO:0000313" key="2">
    <source>
        <dbReference type="Proteomes" id="UP000695022"/>
    </source>
</evidence>
<sequence>MTVVVLDQDYVILCTLVTIGMQMSFFIIAAAFKFDKVTDFAGGTNFVVLAILTFVLAQTYDTRQIIVTTFVCVWGIRLSGYLLYRILKIGEDRRFDDKRENLLKFAAFWIFQAVWVFTVSLPVIFVNTPRNSQVNNTSIPNVFTPNDIIGMVIFLFGLLLESVADIQKFNFRNDEANRGKWCDTALSSRSCHAPLGFQRR</sequence>
<feature type="transmembrane region" description="Helical" evidence="1">
    <location>
        <begin position="39"/>
        <end position="59"/>
    </location>
</feature>
<accession>A0ABM1ENL7</accession>
<keyword evidence="1" id="KW-1133">Transmembrane helix</keyword>
<feature type="transmembrane region" description="Helical" evidence="1">
    <location>
        <begin position="105"/>
        <end position="128"/>
    </location>
</feature>
<organism evidence="2 3">
    <name type="scientific">Priapulus caudatus</name>
    <name type="common">Priapulid worm</name>
    <dbReference type="NCBI Taxonomy" id="37621"/>
    <lineage>
        <taxon>Eukaryota</taxon>
        <taxon>Metazoa</taxon>
        <taxon>Ecdysozoa</taxon>
        <taxon>Scalidophora</taxon>
        <taxon>Priapulida</taxon>
        <taxon>Priapulimorpha</taxon>
        <taxon>Priapulimorphida</taxon>
        <taxon>Priapulidae</taxon>
        <taxon>Priapulus</taxon>
    </lineage>
</organism>
<feature type="transmembrane region" description="Helical" evidence="1">
    <location>
        <begin position="65"/>
        <end position="84"/>
    </location>
</feature>
<evidence type="ECO:0000256" key="1">
    <source>
        <dbReference type="SAM" id="Phobius"/>
    </source>
</evidence>
<name>A0ABM1ENL7_PRICU</name>
<dbReference type="Proteomes" id="UP000695022">
    <property type="component" value="Unplaced"/>
</dbReference>